<evidence type="ECO:0000313" key="2">
    <source>
        <dbReference type="EMBL" id="KNZ70446.1"/>
    </source>
</evidence>
<proteinExistence type="predicted"/>
<dbReference type="Proteomes" id="UP000037175">
    <property type="component" value="Unassembled WGS sequence"/>
</dbReference>
<evidence type="ECO:0000313" key="3">
    <source>
        <dbReference type="Proteomes" id="UP000037175"/>
    </source>
</evidence>
<gene>
    <name evidence="2" type="ORF">Tfer_0627</name>
</gene>
<protein>
    <submittedName>
        <fullName evidence="2">Uncharacterized protein</fullName>
    </submittedName>
</protein>
<comment type="caution">
    <text evidence="2">The sequence shown here is derived from an EMBL/GenBank/DDBJ whole genome shotgun (WGS) entry which is preliminary data.</text>
</comment>
<keyword evidence="3" id="KW-1185">Reference proteome</keyword>
<feature type="region of interest" description="Disordered" evidence="1">
    <location>
        <begin position="98"/>
        <end position="129"/>
    </location>
</feature>
<organism evidence="2 3">
    <name type="scientific">Thermincola ferriacetica</name>
    <dbReference type="NCBI Taxonomy" id="281456"/>
    <lineage>
        <taxon>Bacteria</taxon>
        <taxon>Bacillati</taxon>
        <taxon>Bacillota</taxon>
        <taxon>Clostridia</taxon>
        <taxon>Eubacteriales</taxon>
        <taxon>Thermincolaceae</taxon>
        <taxon>Thermincola</taxon>
    </lineage>
</organism>
<dbReference type="EMBL" id="LGTE01000003">
    <property type="protein sequence ID" value="KNZ70446.1"/>
    <property type="molecule type" value="Genomic_DNA"/>
</dbReference>
<sequence length="146" mass="16944">MLWDYLNNIFKPHKNNSPAFSKANGLAELRERLTDLEKEQKKLRNVIENKCWTIEKVIIEHMHTDKFEINLDAIDVKELSGVLSVGLNYGGKVIKMESQEGESQKKALHENKQSVKQGENKETEQVQGMEVKKNYIPKVRMSYRAQ</sequence>
<dbReference type="RefSeq" id="WP_052216839.1">
    <property type="nucleotide sequence ID" value="NZ_LGTE01000003.1"/>
</dbReference>
<name>A0A0L6W4R3_9FIRM</name>
<accession>A0A0L6W4R3</accession>
<evidence type="ECO:0000256" key="1">
    <source>
        <dbReference type="SAM" id="MobiDB-lite"/>
    </source>
</evidence>
<reference evidence="3" key="1">
    <citation type="submission" date="2015-07" db="EMBL/GenBank/DDBJ databases">
        <title>Complete Genome of Thermincola ferriacetica strain Z-0001T.</title>
        <authorList>
            <person name="Lusk B."/>
            <person name="Badalamenti J.P."/>
            <person name="Parameswaran P."/>
            <person name="Bond D.R."/>
            <person name="Torres C.I."/>
        </authorList>
    </citation>
    <scope>NUCLEOTIDE SEQUENCE [LARGE SCALE GENOMIC DNA]</scope>
    <source>
        <strain evidence="3">Z-0001</strain>
    </source>
</reference>
<feature type="compositionally biased region" description="Basic and acidic residues" evidence="1">
    <location>
        <begin position="98"/>
        <end position="124"/>
    </location>
</feature>
<dbReference type="AlphaFoldDB" id="A0A0L6W4R3"/>